<accession>W4M6F7</accession>
<dbReference type="Gene3D" id="3.90.20.10">
    <property type="match status" value="1"/>
</dbReference>
<dbReference type="HOGENOM" id="CLU_2435375_0_0_7"/>
<dbReference type="AlphaFoldDB" id="W4M6F7"/>
<proteinExistence type="predicted"/>
<evidence type="ECO:0000313" key="2">
    <source>
        <dbReference type="EMBL" id="ETX05516.1"/>
    </source>
</evidence>
<dbReference type="SUPFAM" id="SSF58100">
    <property type="entry name" value="Bacterial hemolysins"/>
    <property type="match status" value="1"/>
</dbReference>
<protein>
    <recommendedName>
        <fullName evidence="4">t-SNARE coiled-coil homology domain-containing protein</fullName>
    </recommendedName>
</protein>
<organism evidence="2 3">
    <name type="scientific">Candidatus Entotheonella gemina</name>
    <dbReference type="NCBI Taxonomy" id="1429439"/>
    <lineage>
        <taxon>Bacteria</taxon>
        <taxon>Pseudomonadati</taxon>
        <taxon>Nitrospinota/Tectimicrobiota group</taxon>
        <taxon>Candidatus Tectimicrobiota</taxon>
        <taxon>Candidatus Entotheonellia</taxon>
        <taxon>Candidatus Entotheonellales</taxon>
        <taxon>Candidatus Entotheonellaceae</taxon>
        <taxon>Candidatus Entotheonella</taxon>
    </lineage>
</organism>
<name>W4M6F7_9BACT</name>
<keyword evidence="3" id="KW-1185">Reference proteome</keyword>
<gene>
    <name evidence="2" type="ORF">ETSY2_22495</name>
</gene>
<dbReference type="EMBL" id="AZHX01000938">
    <property type="protein sequence ID" value="ETX05516.1"/>
    <property type="molecule type" value="Genomic_DNA"/>
</dbReference>
<reference evidence="2 3" key="1">
    <citation type="journal article" date="2014" name="Nature">
        <title>An environmental bacterial taxon with a large and distinct metabolic repertoire.</title>
        <authorList>
            <person name="Wilson M.C."/>
            <person name="Mori T."/>
            <person name="Ruckert C."/>
            <person name="Uria A.R."/>
            <person name="Helf M.J."/>
            <person name="Takada K."/>
            <person name="Gernert C."/>
            <person name="Steffens U.A."/>
            <person name="Heycke N."/>
            <person name="Schmitt S."/>
            <person name="Rinke C."/>
            <person name="Helfrich E.J."/>
            <person name="Brachmann A.O."/>
            <person name="Gurgui C."/>
            <person name="Wakimoto T."/>
            <person name="Kracht M."/>
            <person name="Crusemann M."/>
            <person name="Hentschel U."/>
            <person name="Abe I."/>
            <person name="Matsunaga S."/>
            <person name="Kalinowski J."/>
            <person name="Takeyama H."/>
            <person name="Piel J."/>
        </authorList>
    </citation>
    <scope>NUCLEOTIDE SEQUENCE [LARGE SCALE GENOMIC DNA]</scope>
    <source>
        <strain evidence="3">TSY2</strain>
    </source>
</reference>
<dbReference type="Proteomes" id="UP000019140">
    <property type="component" value="Unassembled WGS sequence"/>
</dbReference>
<evidence type="ECO:0008006" key="4">
    <source>
        <dbReference type="Google" id="ProtNLM"/>
    </source>
</evidence>
<evidence type="ECO:0000313" key="3">
    <source>
        <dbReference type="Proteomes" id="UP000019140"/>
    </source>
</evidence>
<keyword evidence="1" id="KW-0812">Transmembrane</keyword>
<feature type="transmembrane region" description="Helical" evidence="1">
    <location>
        <begin position="63"/>
        <end position="84"/>
    </location>
</feature>
<keyword evidence="1" id="KW-0472">Membrane</keyword>
<comment type="caution">
    <text evidence="2">The sequence shown here is derived from an EMBL/GenBank/DDBJ whole genome shotgun (WGS) entry which is preliminary data.</text>
</comment>
<sequence>MAETFVSKDQFEEFTKRMEQGFENVDQRFEAINQRFDSVNERFNDLKTDIAGIRTDMRQMRNWLIGLFSLVVFGFIGTLVITIFKEQIFK</sequence>
<evidence type="ECO:0000256" key="1">
    <source>
        <dbReference type="SAM" id="Phobius"/>
    </source>
</evidence>
<keyword evidence="1" id="KW-1133">Transmembrane helix</keyword>